<reference evidence="1" key="1">
    <citation type="journal article" date="2020" name="bioRxiv">
        <title>Chromosome-level reference genome of the European wasp spider Argiope bruennichi: a resource for studies on range expansion and evolutionary adaptation.</title>
        <authorList>
            <person name="Sheffer M.M."/>
            <person name="Hoppe A."/>
            <person name="Krehenwinkel H."/>
            <person name="Uhl G."/>
            <person name="Kuss A.W."/>
            <person name="Jensen L."/>
            <person name="Jensen C."/>
            <person name="Gillespie R.G."/>
            <person name="Hoff K.J."/>
            <person name="Prost S."/>
        </authorList>
    </citation>
    <scope>NUCLEOTIDE SEQUENCE</scope>
</reference>
<name>A0A8T0E4C5_ARGBR</name>
<accession>A0A8T0E4C5</accession>
<proteinExistence type="predicted"/>
<evidence type="ECO:0000313" key="1">
    <source>
        <dbReference type="EMBL" id="KAF8766633.1"/>
    </source>
</evidence>
<dbReference type="Proteomes" id="UP000807504">
    <property type="component" value="Unassembled WGS sequence"/>
</dbReference>
<comment type="caution">
    <text evidence="1">The sequence shown here is derived from an EMBL/GenBank/DDBJ whole genome shotgun (WGS) entry which is preliminary data.</text>
</comment>
<protein>
    <submittedName>
        <fullName evidence="1">Uncharacterized protein</fullName>
    </submittedName>
</protein>
<gene>
    <name evidence="1" type="ORF">HNY73_019679</name>
</gene>
<keyword evidence="2" id="KW-1185">Reference proteome</keyword>
<evidence type="ECO:0000313" key="2">
    <source>
        <dbReference type="Proteomes" id="UP000807504"/>
    </source>
</evidence>
<organism evidence="1 2">
    <name type="scientific">Argiope bruennichi</name>
    <name type="common">Wasp spider</name>
    <name type="synonym">Aranea bruennichi</name>
    <dbReference type="NCBI Taxonomy" id="94029"/>
    <lineage>
        <taxon>Eukaryota</taxon>
        <taxon>Metazoa</taxon>
        <taxon>Ecdysozoa</taxon>
        <taxon>Arthropoda</taxon>
        <taxon>Chelicerata</taxon>
        <taxon>Arachnida</taxon>
        <taxon>Araneae</taxon>
        <taxon>Araneomorphae</taxon>
        <taxon>Entelegynae</taxon>
        <taxon>Araneoidea</taxon>
        <taxon>Araneidae</taxon>
        <taxon>Argiope</taxon>
    </lineage>
</organism>
<dbReference type="AlphaFoldDB" id="A0A8T0E4C5"/>
<reference evidence="1" key="2">
    <citation type="submission" date="2020-06" db="EMBL/GenBank/DDBJ databases">
        <authorList>
            <person name="Sheffer M."/>
        </authorList>
    </citation>
    <scope>NUCLEOTIDE SEQUENCE</scope>
</reference>
<dbReference type="EMBL" id="JABXBU010002230">
    <property type="protein sequence ID" value="KAF8766633.1"/>
    <property type="molecule type" value="Genomic_DNA"/>
</dbReference>
<sequence length="164" mass="19207">MFNEYVKPTELQRDAQENIRVAQEKMKKNYDKHRCRAQNYNLGDVMVVRRLPEQTLLPNSKTQAKYRGPLTIIKVLPSDTYQVTDLRTAGEGRKRQPNYTTTVHASQLKLFHLITEDEDLSDGDCEDLITSYCNDDSDENSCIENTRPTRVRRTPHHLKDYKLY</sequence>